<evidence type="ECO:0000256" key="2">
    <source>
        <dbReference type="ARBA" id="ARBA00022741"/>
    </source>
</evidence>
<dbReference type="EC" id="6.3.4.15" evidence="5"/>
<dbReference type="GO" id="GO:0005524">
    <property type="term" value="F:ATP binding"/>
    <property type="evidence" value="ECO:0007669"/>
    <property type="project" value="UniProtKB-KW"/>
</dbReference>
<sequence length="319" mass="36350">MNTQFQLKLAKILSDGKTYSNKYLSKILGTTESIIIKSIKTIKSWGFNIHSINKEKHKLLKSIHLLNEKEIQLKLGKDNVLFFPVIDSTNQYLLDNINYLKSGDICIAAHQKFGRGRYGRSWFSPFGSNIYMSMYWQLAGKVNSMLGISLIIGLLIAEKLQLLGIKDISTKWPNDIYFHGSKLAGVLIELKSKNFVNTQIIIGVGINISSINTLQQTLQVSTYKWISLQEIGFEVNCNRLIFDLVDSFRNSLFIFEKKGFAPFMLRWRKLDSLNNRSVKLVIGKKTIHGIYRGIDTKGSLILENNGRFQSWSVGEISLN</sequence>
<dbReference type="NCBIfam" id="TIGR00121">
    <property type="entry name" value="birA_ligase"/>
    <property type="match status" value="1"/>
</dbReference>
<reference evidence="8 9" key="1">
    <citation type="journal article" date="2018" name="Genome Biol. Evol.">
        <title>Cladogenesis and Genomic Streamlining in Extracellular Endosymbionts of Tropical Stink Bugs.</title>
        <authorList>
            <person name="Otero-Bravo A."/>
            <person name="Goffredi S."/>
            <person name="Sabree Z.L."/>
        </authorList>
    </citation>
    <scope>NUCLEOTIDE SEQUENCE [LARGE SCALE GENOMIC DNA]</scope>
    <source>
        <strain evidence="8 9">SoEO</strain>
    </source>
</reference>
<dbReference type="AlphaFoldDB" id="A0A2P5T2Y2"/>
<dbReference type="Pfam" id="PF02237">
    <property type="entry name" value="BPL_C"/>
    <property type="match status" value="1"/>
</dbReference>
<evidence type="ECO:0000256" key="1">
    <source>
        <dbReference type="ARBA" id="ARBA00022598"/>
    </source>
</evidence>
<dbReference type="InterPro" id="IPR004143">
    <property type="entry name" value="BPL_LPL_catalytic"/>
</dbReference>
<evidence type="ECO:0000313" key="8">
    <source>
        <dbReference type="EMBL" id="PPI88964.1"/>
    </source>
</evidence>
<accession>A0A2P5T2Y2</accession>
<proteinExistence type="predicted"/>
<dbReference type="RefSeq" id="WP_136132391.1">
    <property type="nucleotide sequence ID" value="NZ_PDKR01000001.1"/>
</dbReference>
<dbReference type="Gene3D" id="1.10.10.10">
    <property type="entry name" value="Winged helix-like DNA-binding domain superfamily/Winged helix DNA-binding domain"/>
    <property type="match status" value="1"/>
</dbReference>
<name>A0A2P5T2Y2_9GAMM</name>
<gene>
    <name evidence="8" type="ORF">CRV09_01555</name>
</gene>
<organism evidence="8 9">
    <name type="scientific">Candidatus Pantoea edessiphila</name>
    <dbReference type="NCBI Taxonomy" id="2044610"/>
    <lineage>
        <taxon>Bacteria</taxon>
        <taxon>Pseudomonadati</taxon>
        <taxon>Pseudomonadota</taxon>
        <taxon>Gammaproteobacteria</taxon>
        <taxon>Enterobacterales</taxon>
        <taxon>Erwiniaceae</taxon>
        <taxon>Pantoea</taxon>
    </lineage>
</organism>
<dbReference type="Pfam" id="PF03099">
    <property type="entry name" value="BPL_LplA_LipB"/>
    <property type="match status" value="1"/>
</dbReference>
<evidence type="ECO:0000256" key="3">
    <source>
        <dbReference type="ARBA" id="ARBA00022840"/>
    </source>
</evidence>
<dbReference type="OrthoDB" id="9807064at2"/>
<evidence type="ECO:0000256" key="4">
    <source>
        <dbReference type="ARBA" id="ARBA00023267"/>
    </source>
</evidence>
<evidence type="ECO:0000256" key="6">
    <source>
        <dbReference type="ARBA" id="ARBA00047846"/>
    </source>
</evidence>
<dbReference type="GO" id="GO:0005737">
    <property type="term" value="C:cytoplasm"/>
    <property type="evidence" value="ECO:0007669"/>
    <property type="project" value="TreeGrafter"/>
</dbReference>
<dbReference type="InterPro" id="IPR003142">
    <property type="entry name" value="BPL_C"/>
</dbReference>
<dbReference type="PANTHER" id="PTHR12835:SF5">
    <property type="entry name" value="BIOTIN--PROTEIN LIGASE"/>
    <property type="match status" value="1"/>
</dbReference>
<dbReference type="PROSITE" id="PS51733">
    <property type="entry name" value="BPL_LPL_CATALYTIC"/>
    <property type="match status" value="1"/>
</dbReference>
<dbReference type="InterPro" id="IPR036388">
    <property type="entry name" value="WH-like_DNA-bd_sf"/>
</dbReference>
<keyword evidence="1 8" id="KW-0436">Ligase</keyword>
<dbReference type="PANTHER" id="PTHR12835">
    <property type="entry name" value="BIOTIN PROTEIN LIGASE"/>
    <property type="match status" value="1"/>
</dbReference>
<keyword evidence="2" id="KW-0547">Nucleotide-binding</keyword>
<dbReference type="GO" id="GO:0004077">
    <property type="term" value="F:biotin--[biotin carboxyl-carrier protein] ligase activity"/>
    <property type="evidence" value="ECO:0007669"/>
    <property type="project" value="UniProtKB-EC"/>
</dbReference>
<evidence type="ECO:0000313" key="9">
    <source>
        <dbReference type="Proteomes" id="UP000295937"/>
    </source>
</evidence>
<dbReference type="NCBIfam" id="NF008847">
    <property type="entry name" value="PRK11886.1-2"/>
    <property type="match status" value="1"/>
</dbReference>
<dbReference type="EMBL" id="PDKR01000001">
    <property type="protein sequence ID" value="PPI88964.1"/>
    <property type="molecule type" value="Genomic_DNA"/>
</dbReference>
<dbReference type="Proteomes" id="UP000295937">
    <property type="component" value="Unassembled WGS sequence"/>
</dbReference>
<dbReference type="InterPro" id="IPR008988">
    <property type="entry name" value="Transcriptional_repressor_C"/>
</dbReference>
<dbReference type="InterPro" id="IPR004408">
    <property type="entry name" value="Biotin_CoA_COase_ligase"/>
</dbReference>
<comment type="caution">
    <text evidence="8">The sequence shown here is derived from an EMBL/GenBank/DDBJ whole genome shotgun (WGS) entry which is preliminary data.</text>
</comment>
<evidence type="ECO:0000256" key="5">
    <source>
        <dbReference type="ARBA" id="ARBA00024227"/>
    </source>
</evidence>
<evidence type="ECO:0000259" key="7">
    <source>
        <dbReference type="PROSITE" id="PS51733"/>
    </source>
</evidence>
<dbReference type="Gene3D" id="2.30.30.100">
    <property type="match status" value="1"/>
</dbReference>
<dbReference type="CDD" id="cd16442">
    <property type="entry name" value="BPL"/>
    <property type="match status" value="1"/>
</dbReference>
<comment type="catalytic activity">
    <reaction evidence="6">
        <text>biotin + L-lysyl-[protein] + ATP = N(6)-biotinyl-L-lysyl-[protein] + AMP + diphosphate + H(+)</text>
        <dbReference type="Rhea" id="RHEA:11756"/>
        <dbReference type="Rhea" id="RHEA-COMP:9752"/>
        <dbReference type="Rhea" id="RHEA-COMP:10505"/>
        <dbReference type="ChEBI" id="CHEBI:15378"/>
        <dbReference type="ChEBI" id="CHEBI:29969"/>
        <dbReference type="ChEBI" id="CHEBI:30616"/>
        <dbReference type="ChEBI" id="CHEBI:33019"/>
        <dbReference type="ChEBI" id="CHEBI:57586"/>
        <dbReference type="ChEBI" id="CHEBI:83144"/>
        <dbReference type="ChEBI" id="CHEBI:456215"/>
        <dbReference type="EC" id="6.3.4.15"/>
    </reaction>
</comment>
<dbReference type="InterPro" id="IPR045864">
    <property type="entry name" value="aa-tRNA-synth_II/BPL/LPL"/>
</dbReference>
<protein>
    <recommendedName>
        <fullName evidence="5">biotin--[biotin carboxyl-carrier protein] ligase</fullName>
        <ecNumber evidence="5">6.3.4.15</ecNumber>
    </recommendedName>
</protein>
<feature type="domain" description="BPL/LPL catalytic" evidence="7">
    <location>
        <begin position="65"/>
        <end position="256"/>
    </location>
</feature>
<dbReference type="SUPFAM" id="SSF55681">
    <property type="entry name" value="Class II aaRS and biotin synthetases"/>
    <property type="match status" value="1"/>
</dbReference>
<dbReference type="Gene3D" id="3.30.930.10">
    <property type="entry name" value="Bira Bifunctional Protein, Domain 2"/>
    <property type="match status" value="1"/>
</dbReference>
<dbReference type="SUPFAM" id="SSF50037">
    <property type="entry name" value="C-terminal domain of transcriptional repressors"/>
    <property type="match status" value="1"/>
</dbReference>
<keyword evidence="3" id="KW-0067">ATP-binding</keyword>
<keyword evidence="4" id="KW-0092">Biotin</keyword>